<evidence type="ECO:0000313" key="8">
    <source>
        <dbReference type="Proteomes" id="UP000621516"/>
    </source>
</evidence>
<comment type="cofactor">
    <cofactor evidence="1">
        <name>heme</name>
        <dbReference type="ChEBI" id="CHEBI:30413"/>
    </cofactor>
</comment>
<name>A0A8J6U4C4_9FLAO</name>
<evidence type="ECO:0000256" key="6">
    <source>
        <dbReference type="PIRSR" id="PIRSR601486-1"/>
    </source>
</evidence>
<dbReference type="AlphaFoldDB" id="A0A8J6U4C4"/>
<keyword evidence="5 6" id="KW-0408">Iron</keyword>
<dbReference type="InterPro" id="IPR012292">
    <property type="entry name" value="Globin/Proto"/>
</dbReference>
<evidence type="ECO:0000256" key="2">
    <source>
        <dbReference type="ARBA" id="ARBA00022448"/>
    </source>
</evidence>
<feature type="binding site" description="distal binding residue" evidence="6">
    <location>
        <position position="76"/>
    </location>
    <ligand>
        <name>heme</name>
        <dbReference type="ChEBI" id="CHEBI:30413"/>
    </ligand>
    <ligandPart>
        <name>Fe</name>
        <dbReference type="ChEBI" id="CHEBI:18248"/>
    </ligandPart>
</feature>
<evidence type="ECO:0000256" key="5">
    <source>
        <dbReference type="ARBA" id="ARBA00023004"/>
    </source>
</evidence>
<accession>A0A8J6U4C4</accession>
<dbReference type="Pfam" id="PF01152">
    <property type="entry name" value="Bac_globin"/>
    <property type="match status" value="1"/>
</dbReference>
<dbReference type="GO" id="GO:0046872">
    <property type="term" value="F:metal ion binding"/>
    <property type="evidence" value="ECO:0007669"/>
    <property type="project" value="UniProtKB-KW"/>
</dbReference>
<evidence type="ECO:0000313" key="7">
    <source>
        <dbReference type="EMBL" id="MBD0824125.1"/>
    </source>
</evidence>
<dbReference type="GO" id="GO:0015671">
    <property type="term" value="P:oxygen transport"/>
    <property type="evidence" value="ECO:0007669"/>
    <property type="project" value="InterPro"/>
</dbReference>
<keyword evidence="2" id="KW-0813">Transport</keyword>
<dbReference type="Proteomes" id="UP000621516">
    <property type="component" value="Unassembled WGS sequence"/>
</dbReference>
<dbReference type="RefSeq" id="WP_188223437.1">
    <property type="nucleotide sequence ID" value="NZ_JACVXD010000004.1"/>
</dbReference>
<feature type="binding site" description="distal binding residue" evidence="6">
    <location>
        <position position="52"/>
    </location>
    <ligand>
        <name>heme</name>
        <dbReference type="ChEBI" id="CHEBI:30413"/>
    </ligand>
    <ligandPart>
        <name>Fe</name>
        <dbReference type="ChEBI" id="CHEBI:18248"/>
    </ligandPart>
</feature>
<dbReference type="GO" id="GO:0020037">
    <property type="term" value="F:heme binding"/>
    <property type="evidence" value="ECO:0007669"/>
    <property type="project" value="InterPro"/>
</dbReference>
<dbReference type="EMBL" id="JACVXD010000004">
    <property type="protein sequence ID" value="MBD0824125.1"/>
    <property type="molecule type" value="Genomic_DNA"/>
</dbReference>
<evidence type="ECO:0000256" key="1">
    <source>
        <dbReference type="ARBA" id="ARBA00001971"/>
    </source>
</evidence>
<gene>
    <name evidence="7" type="ORF">ICJ85_08840</name>
</gene>
<keyword evidence="8" id="KW-1185">Reference proteome</keyword>
<comment type="caution">
    <text evidence="7">The sequence shown here is derived from an EMBL/GenBank/DDBJ whole genome shotgun (WGS) entry which is preliminary data.</text>
</comment>
<dbReference type="SUPFAM" id="SSF46458">
    <property type="entry name" value="Globin-like"/>
    <property type="match status" value="1"/>
</dbReference>
<keyword evidence="4 6" id="KW-0479">Metal-binding</keyword>
<dbReference type="InterPro" id="IPR001486">
    <property type="entry name" value="Hemoglobin_trunc"/>
</dbReference>
<dbReference type="PROSITE" id="PS01213">
    <property type="entry name" value="GLOBIN_FAM_2"/>
    <property type="match status" value="1"/>
</dbReference>
<sequence>MTKSLFERLGGNDGISAIVRRAINIHMENPDINARFLPYKDRPEYFETVVQHSINFFNSGSGGPAVYEGRDMETAHKGMNISPTEYMCAIDDIFIALDEHKIDDDTKKDVLAILWSLKGMIIAK</sequence>
<reference evidence="7 8" key="1">
    <citation type="journal article" date="2018" name="J. Microbiol.">
        <title>Aestuariibaculum marinum sp. nov., a marine bacterium isolated from seawater in South Korea.</title>
        <authorList>
            <person name="Choi J."/>
            <person name="Lee D."/>
            <person name="Jang J.H."/>
            <person name="Cha S."/>
            <person name="Seo T."/>
        </authorList>
    </citation>
    <scope>NUCLEOTIDE SEQUENCE [LARGE SCALE GENOMIC DNA]</scope>
    <source>
        <strain evidence="7 8">IP7</strain>
    </source>
</reference>
<dbReference type="Gene3D" id="1.10.490.10">
    <property type="entry name" value="Globins"/>
    <property type="match status" value="1"/>
</dbReference>
<proteinExistence type="predicted"/>
<organism evidence="7 8">
    <name type="scientific">Aestuariibaculum marinum</name>
    <dbReference type="NCBI Taxonomy" id="2683592"/>
    <lineage>
        <taxon>Bacteria</taxon>
        <taxon>Pseudomonadati</taxon>
        <taxon>Bacteroidota</taxon>
        <taxon>Flavobacteriia</taxon>
        <taxon>Flavobacteriales</taxon>
        <taxon>Flavobacteriaceae</taxon>
    </lineage>
</organism>
<keyword evidence="3 6" id="KW-0349">Heme</keyword>
<protein>
    <submittedName>
        <fullName evidence="7">Group 1 truncated hemoglobin</fullName>
    </submittedName>
</protein>
<dbReference type="GO" id="GO:0019825">
    <property type="term" value="F:oxygen binding"/>
    <property type="evidence" value="ECO:0007669"/>
    <property type="project" value="InterPro"/>
</dbReference>
<dbReference type="CDD" id="cd00454">
    <property type="entry name" value="TrHb1_N"/>
    <property type="match status" value="1"/>
</dbReference>
<evidence type="ECO:0000256" key="3">
    <source>
        <dbReference type="ARBA" id="ARBA00022617"/>
    </source>
</evidence>
<evidence type="ECO:0000256" key="4">
    <source>
        <dbReference type="ARBA" id="ARBA00022723"/>
    </source>
</evidence>
<dbReference type="InterPro" id="IPR019795">
    <property type="entry name" value="Globin_bac-like_CS"/>
</dbReference>
<dbReference type="InterPro" id="IPR009050">
    <property type="entry name" value="Globin-like_sf"/>
</dbReference>